<dbReference type="Proteomes" id="UP001359559">
    <property type="component" value="Unassembled WGS sequence"/>
</dbReference>
<evidence type="ECO:0000313" key="4">
    <source>
        <dbReference type="Proteomes" id="UP001359559"/>
    </source>
</evidence>
<evidence type="ECO:0000256" key="2">
    <source>
        <dbReference type="SAM" id="SignalP"/>
    </source>
</evidence>
<evidence type="ECO:0000313" key="3">
    <source>
        <dbReference type="EMBL" id="KAK7262919.1"/>
    </source>
</evidence>
<feature type="chain" id="PRO_5042876050" evidence="2">
    <location>
        <begin position="29"/>
        <end position="115"/>
    </location>
</feature>
<keyword evidence="1" id="KW-1133">Transmembrane helix</keyword>
<name>A0AAN9ESI5_CLITE</name>
<organism evidence="3 4">
    <name type="scientific">Clitoria ternatea</name>
    <name type="common">Butterfly pea</name>
    <dbReference type="NCBI Taxonomy" id="43366"/>
    <lineage>
        <taxon>Eukaryota</taxon>
        <taxon>Viridiplantae</taxon>
        <taxon>Streptophyta</taxon>
        <taxon>Embryophyta</taxon>
        <taxon>Tracheophyta</taxon>
        <taxon>Spermatophyta</taxon>
        <taxon>Magnoliopsida</taxon>
        <taxon>eudicotyledons</taxon>
        <taxon>Gunneridae</taxon>
        <taxon>Pentapetalae</taxon>
        <taxon>rosids</taxon>
        <taxon>fabids</taxon>
        <taxon>Fabales</taxon>
        <taxon>Fabaceae</taxon>
        <taxon>Papilionoideae</taxon>
        <taxon>50 kb inversion clade</taxon>
        <taxon>NPAAA clade</taxon>
        <taxon>indigoferoid/millettioid clade</taxon>
        <taxon>Phaseoleae</taxon>
        <taxon>Clitoria</taxon>
    </lineage>
</organism>
<feature type="transmembrane region" description="Helical" evidence="1">
    <location>
        <begin position="86"/>
        <end position="107"/>
    </location>
</feature>
<keyword evidence="2" id="KW-0732">Signal</keyword>
<gene>
    <name evidence="3" type="ORF">RJT34_30500</name>
</gene>
<feature type="signal peptide" evidence="2">
    <location>
        <begin position="1"/>
        <end position="28"/>
    </location>
</feature>
<proteinExistence type="predicted"/>
<protein>
    <submittedName>
        <fullName evidence="3">Uncharacterized protein</fullName>
    </submittedName>
</protein>
<keyword evidence="4" id="KW-1185">Reference proteome</keyword>
<keyword evidence="1" id="KW-0812">Transmembrane</keyword>
<accession>A0AAN9ESI5</accession>
<reference evidence="3 4" key="1">
    <citation type="submission" date="2024-01" db="EMBL/GenBank/DDBJ databases">
        <title>The genomes of 5 underutilized Papilionoideae crops provide insights into root nodulation and disease resistance.</title>
        <authorList>
            <person name="Yuan L."/>
        </authorList>
    </citation>
    <scope>NUCLEOTIDE SEQUENCE [LARGE SCALE GENOMIC DNA]</scope>
    <source>
        <strain evidence="3">LY-2023</strain>
        <tissue evidence="3">Leaf</tissue>
    </source>
</reference>
<keyword evidence="1" id="KW-0472">Membrane</keyword>
<dbReference type="EMBL" id="JAYKXN010000008">
    <property type="protein sequence ID" value="KAK7262919.1"/>
    <property type="molecule type" value="Genomic_DNA"/>
</dbReference>
<comment type="caution">
    <text evidence="3">The sequence shown here is derived from an EMBL/GenBank/DDBJ whole genome shotgun (WGS) entry which is preliminary data.</text>
</comment>
<evidence type="ECO:0000256" key="1">
    <source>
        <dbReference type="SAM" id="Phobius"/>
    </source>
</evidence>
<dbReference type="AlphaFoldDB" id="A0AAN9ESI5"/>
<sequence>MGNCYCLVCLLLPFSFWLRFFLLQHTYPRNWCNLTNLPLPVTVTLGNTTDFLLLCLCKHLAELDPNPNFYFSSSTRKPLTSSSSNVATILDSIFLSLAVSLSFITPIGENKPLPR</sequence>